<organism evidence="1 2">
    <name type="scientific">Gimesia maris</name>
    <dbReference type="NCBI Taxonomy" id="122"/>
    <lineage>
        <taxon>Bacteria</taxon>
        <taxon>Pseudomonadati</taxon>
        <taxon>Planctomycetota</taxon>
        <taxon>Planctomycetia</taxon>
        <taxon>Planctomycetales</taxon>
        <taxon>Planctomycetaceae</taxon>
        <taxon>Gimesia</taxon>
    </lineage>
</organism>
<proteinExistence type="predicted"/>
<reference evidence="1 2" key="1">
    <citation type="submission" date="2019-08" db="EMBL/GenBank/DDBJ databases">
        <title>Deep-cultivation of Planctomycetes and their phenomic and genomic characterization uncovers novel biology.</title>
        <authorList>
            <person name="Wiegand S."/>
            <person name="Jogler M."/>
            <person name="Boedeker C."/>
            <person name="Pinto D."/>
            <person name="Vollmers J."/>
            <person name="Rivas-Marin E."/>
            <person name="Kohn T."/>
            <person name="Peeters S.H."/>
            <person name="Heuer A."/>
            <person name="Rast P."/>
            <person name="Oberbeckmann S."/>
            <person name="Bunk B."/>
            <person name="Jeske O."/>
            <person name="Meyerdierks A."/>
            <person name="Storesund J.E."/>
            <person name="Kallscheuer N."/>
            <person name="Luecker S."/>
            <person name="Lage O.M."/>
            <person name="Pohl T."/>
            <person name="Merkel B.J."/>
            <person name="Hornburger P."/>
            <person name="Mueller R.-W."/>
            <person name="Bruemmer F."/>
            <person name="Labrenz M."/>
            <person name="Spormann A.M."/>
            <person name="Op den Camp H."/>
            <person name="Overmann J."/>
            <person name="Amann R."/>
            <person name="Jetten M.S.M."/>
            <person name="Mascher T."/>
            <person name="Medema M.H."/>
            <person name="Devos D.P."/>
            <person name="Kaster A.-K."/>
            <person name="Ovreas L."/>
            <person name="Rohde M."/>
            <person name="Galperin M.Y."/>
            <person name="Jogler C."/>
        </authorList>
    </citation>
    <scope>NUCLEOTIDE SEQUENCE [LARGE SCALE GENOMIC DNA]</scope>
    <source>
        <strain evidence="1 2">DSM 8797</strain>
    </source>
</reference>
<dbReference type="Proteomes" id="UP000322887">
    <property type="component" value="Chromosome"/>
</dbReference>
<name>A0ABX5YQJ2_9PLAN</name>
<evidence type="ECO:0000313" key="1">
    <source>
        <dbReference type="EMBL" id="QEG17855.1"/>
    </source>
</evidence>
<protein>
    <submittedName>
        <fullName evidence="1">Uncharacterized protein</fullName>
    </submittedName>
</protein>
<dbReference type="EMBL" id="CP042910">
    <property type="protein sequence ID" value="QEG17855.1"/>
    <property type="molecule type" value="Genomic_DNA"/>
</dbReference>
<sequence>MPVVEPNLILRLGTHAEKEYFDKTLRFFDGLAVNANLVEATPGATASLLVRFGGKKRELPFYIDPMTYAFGEYADRKGVLRRDLDWIKSDQKRNGELIRDYKRSYSKLANQLGDPFAEALERNSSVTWNDFNDSNIESACSQVAEYQLHRIAEEFSSDSELVQFIDKVPRPVAVYAPYFYIEPSNENEWLDLNLRLATTTARNITSHPVHIMICADSSFLLNKKFIERIKAELPSTGVKGVWFWFSAFQEDSASIEHLTAFRNLVETLSDKVSVYSRHGGFFSMALSKHGLSGLSHGVGYGEQKDVIPIIGQSTPTVRYYLPQVRRRFGVPQIERCFDSLEIKTPKDFYKKVCGCVICKGIISDEIHAFAEFGEMHRSTPKSKRLAQTPAAAKRCRYHFLLSRIAERDWIKSASNEEIIGKLKAAAELWGTQTTLSGGTTHLERWQEVLK</sequence>
<evidence type="ECO:0000313" key="2">
    <source>
        <dbReference type="Proteomes" id="UP000322887"/>
    </source>
</evidence>
<gene>
    <name evidence="1" type="ORF">GmarT_37390</name>
</gene>
<keyword evidence="2" id="KW-1185">Reference proteome</keyword>
<accession>A0ABX5YQJ2</accession>